<reference evidence="4" key="1">
    <citation type="journal article" date="2020" name="Stud. Mycol.">
        <title>101 Dothideomycetes genomes: a test case for predicting lifestyles and emergence of pathogens.</title>
        <authorList>
            <person name="Haridas S."/>
            <person name="Albert R."/>
            <person name="Binder M."/>
            <person name="Bloem J."/>
            <person name="Labutti K."/>
            <person name="Salamov A."/>
            <person name="Andreopoulos B."/>
            <person name="Baker S."/>
            <person name="Barry K."/>
            <person name="Bills G."/>
            <person name="Bluhm B."/>
            <person name="Cannon C."/>
            <person name="Castanera R."/>
            <person name="Culley D."/>
            <person name="Daum C."/>
            <person name="Ezra D."/>
            <person name="Gonzalez J."/>
            <person name="Henrissat B."/>
            <person name="Kuo A."/>
            <person name="Liang C."/>
            <person name="Lipzen A."/>
            <person name="Lutzoni F."/>
            <person name="Magnuson J."/>
            <person name="Mondo S."/>
            <person name="Nolan M."/>
            <person name="Ohm R."/>
            <person name="Pangilinan J."/>
            <person name="Park H.-J."/>
            <person name="Ramirez L."/>
            <person name="Alfaro M."/>
            <person name="Sun H."/>
            <person name="Tritt A."/>
            <person name="Yoshinaga Y."/>
            <person name="Zwiers L.-H."/>
            <person name="Turgeon B."/>
            <person name="Goodwin S."/>
            <person name="Spatafora J."/>
            <person name="Crous P."/>
            <person name="Grigoriev I."/>
        </authorList>
    </citation>
    <scope>NUCLEOTIDE SEQUENCE</scope>
    <source>
        <strain evidence="4">Tuck. ex Michener</strain>
    </source>
</reference>
<dbReference type="EMBL" id="ML991796">
    <property type="protein sequence ID" value="KAF2234783.1"/>
    <property type="molecule type" value="Genomic_DNA"/>
</dbReference>
<name>A0A6A6HBC5_VIRVR</name>
<dbReference type="OrthoDB" id="248120at2759"/>
<dbReference type="GO" id="GO:0051087">
    <property type="term" value="F:protein-folding chaperone binding"/>
    <property type="evidence" value="ECO:0007669"/>
    <property type="project" value="TreeGrafter"/>
</dbReference>
<keyword evidence="2" id="KW-0143">Chaperone</keyword>
<dbReference type="CDD" id="cd23161">
    <property type="entry name" value="Prefoldin_6"/>
    <property type="match status" value="1"/>
</dbReference>
<keyword evidence="3" id="KW-0175">Coiled coil</keyword>
<dbReference type="Pfam" id="PF01920">
    <property type="entry name" value="Prefoldin_2"/>
    <property type="match status" value="1"/>
</dbReference>
<organism evidence="4 5">
    <name type="scientific">Viridothelium virens</name>
    <name type="common">Speckled blister lichen</name>
    <name type="synonym">Trypethelium virens</name>
    <dbReference type="NCBI Taxonomy" id="1048519"/>
    <lineage>
        <taxon>Eukaryota</taxon>
        <taxon>Fungi</taxon>
        <taxon>Dikarya</taxon>
        <taxon>Ascomycota</taxon>
        <taxon>Pezizomycotina</taxon>
        <taxon>Dothideomycetes</taxon>
        <taxon>Dothideomycetes incertae sedis</taxon>
        <taxon>Trypetheliales</taxon>
        <taxon>Trypetheliaceae</taxon>
        <taxon>Viridothelium</taxon>
    </lineage>
</organism>
<keyword evidence="5" id="KW-1185">Reference proteome</keyword>
<evidence type="ECO:0000256" key="3">
    <source>
        <dbReference type="SAM" id="Coils"/>
    </source>
</evidence>
<dbReference type="InterPro" id="IPR002777">
    <property type="entry name" value="PFD_beta-like"/>
</dbReference>
<evidence type="ECO:0000256" key="1">
    <source>
        <dbReference type="ARBA" id="ARBA00008045"/>
    </source>
</evidence>
<dbReference type="AlphaFoldDB" id="A0A6A6HBC5"/>
<dbReference type="PANTHER" id="PTHR21431">
    <property type="entry name" value="PREFOLDIN SUBUNIT 6"/>
    <property type="match status" value="1"/>
</dbReference>
<feature type="coiled-coil region" evidence="3">
    <location>
        <begin position="1"/>
        <end position="52"/>
    </location>
</feature>
<dbReference type="GO" id="GO:0006457">
    <property type="term" value="P:protein folding"/>
    <property type="evidence" value="ECO:0007669"/>
    <property type="project" value="InterPro"/>
</dbReference>
<evidence type="ECO:0000313" key="5">
    <source>
        <dbReference type="Proteomes" id="UP000800092"/>
    </source>
</evidence>
<comment type="similarity">
    <text evidence="1">Belongs to the prefoldin subunit beta family.</text>
</comment>
<feature type="coiled-coil region" evidence="3">
    <location>
        <begin position="79"/>
        <end position="113"/>
    </location>
</feature>
<evidence type="ECO:0000256" key="2">
    <source>
        <dbReference type="ARBA" id="ARBA00023186"/>
    </source>
</evidence>
<dbReference type="SUPFAM" id="SSF46579">
    <property type="entry name" value="Prefoldin"/>
    <property type="match status" value="1"/>
</dbReference>
<dbReference type="GO" id="GO:0016272">
    <property type="term" value="C:prefoldin complex"/>
    <property type="evidence" value="ECO:0007669"/>
    <property type="project" value="InterPro"/>
</dbReference>
<dbReference type="GO" id="GO:0005737">
    <property type="term" value="C:cytoplasm"/>
    <property type="evidence" value="ECO:0007669"/>
    <property type="project" value="TreeGrafter"/>
</dbReference>
<dbReference type="GO" id="GO:0051082">
    <property type="term" value="F:unfolded protein binding"/>
    <property type="evidence" value="ECO:0007669"/>
    <property type="project" value="InterPro"/>
</dbReference>
<dbReference type="FunFam" id="1.10.287.370:FF:000003">
    <property type="entry name" value="Prefoldin subunit 6"/>
    <property type="match status" value="1"/>
</dbReference>
<dbReference type="Gene3D" id="1.10.287.370">
    <property type="match status" value="1"/>
</dbReference>
<protein>
    <submittedName>
        <fullName evidence="4">Prefoldin subunit 6</fullName>
    </submittedName>
</protein>
<dbReference type="GO" id="GO:0051131">
    <property type="term" value="P:chaperone-mediated protein complex assembly"/>
    <property type="evidence" value="ECO:0007669"/>
    <property type="project" value="TreeGrafter"/>
</dbReference>
<sequence>MADEQKELQALSDDYQNLQTELQSTVQARQKLEAQEQENKGVQKEFTKLADDAGIYKLVGPVLLKQDKVEATMAVDGRLDYITKEIKRVEDQIAEIQKRSEEKKVEIMQIQARTQQSQVSS</sequence>
<dbReference type="Proteomes" id="UP000800092">
    <property type="component" value="Unassembled WGS sequence"/>
</dbReference>
<dbReference type="PANTHER" id="PTHR21431:SF0">
    <property type="entry name" value="PREFOLDIN SUBUNIT 6"/>
    <property type="match status" value="1"/>
</dbReference>
<dbReference type="InterPro" id="IPR009053">
    <property type="entry name" value="Prefoldin"/>
</dbReference>
<gene>
    <name evidence="4" type="ORF">EV356DRAFT_144411</name>
</gene>
<proteinExistence type="inferred from homology"/>
<accession>A0A6A6HBC5</accession>
<evidence type="ECO:0000313" key="4">
    <source>
        <dbReference type="EMBL" id="KAF2234783.1"/>
    </source>
</evidence>